<sequence>MNPEIINTLSMDLPAFIIGIGLHEFCHAWAADRLGDPTPREQGRVSLNPMEHLDPVGTVMPLMLTAAGSPVAFGWGRPVTVDPARLRPPGLGYGLVALAGPLGNLLLCLLAGGWFAFTASSPTLLQALRDPTVNFLYRLLARVFTMNLGLLLFNLLPIPPLDGSKVLIWLGGERVRAVMQRLQTYNLAIFLLMVMTNAHSQIITPLFLRLTHLLTGKLWLHVLRPSQFVLDFL</sequence>
<dbReference type="CDD" id="cd06158">
    <property type="entry name" value="S2P-M50_like_1"/>
    <property type="match status" value="1"/>
</dbReference>
<organism evidence="14 15">
    <name type="scientific">Candidatus Ozemobacter sibiricus</name>
    <dbReference type="NCBI Taxonomy" id="2268124"/>
    <lineage>
        <taxon>Bacteria</taxon>
        <taxon>Candidatus Ozemobacteria</taxon>
        <taxon>Candidatus Ozemobacterales</taxon>
        <taxon>Candidatus Ozemobacteraceae</taxon>
        <taxon>Candidatus Ozemobacter</taxon>
    </lineage>
</organism>
<keyword evidence="9" id="KW-0862">Zinc</keyword>
<evidence type="ECO:0000256" key="10">
    <source>
        <dbReference type="ARBA" id="ARBA00022989"/>
    </source>
</evidence>
<comment type="similarity">
    <text evidence="3">Belongs to the peptidase M50B family.</text>
</comment>
<dbReference type="Proteomes" id="UP000252355">
    <property type="component" value="Unassembled WGS sequence"/>
</dbReference>
<evidence type="ECO:0000256" key="5">
    <source>
        <dbReference type="ARBA" id="ARBA00022670"/>
    </source>
</evidence>
<evidence type="ECO:0000256" key="3">
    <source>
        <dbReference type="ARBA" id="ARBA00007931"/>
    </source>
</evidence>
<dbReference type="AlphaFoldDB" id="A0A367ZPG1"/>
<dbReference type="GO" id="GO:0005886">
    <property type="term" value="C:plasma membrane"/>
    <property type="evidence" value="ECO:0007669"/>
    <property type="project" value="UniProtKB-SubCell"/>
</dbReference>
<evidence type="ECO:0000256" key="12">
    <source>
        <dbReference type="ARBA" id="ARBA00023136"/>
    </source>
</evidence>
<dbReference type="GO" id="GO:0006508">
    <property type="term" value="P:proteolysis"/>
    <property type="evidence" value="ECO:0007669"/>
    <property type="project" value="UniProtKB-KW"/>
</dbReference>
<protein>
    <submittedName>
        <fullName evidence="14">Membrane metalloprotease</fullName>
    </submittedName>
</protein>
<dbReference type="InterPro" id="IPR044537">
    <property type="entry name" value="Rip2-like"/>
</dbReference>
<dbReference type="PANTHER" id="PTHR35864:SF1">
    <property type="entry name" value="ZINC METALLOPROTEASE YWHC-RELATED"/>
    <property type="match status" value="1"/>
</dbReference>
<dbReference type="GO" id="GO:0046872">
    <property type="term" value="F:metal ion binding"/>
    <property type="evidence" value="ECO:0007669"/>
    <property type="project" value="UniProtKB-KW"/>
</dbReference>
<evidence type="ECO:0000256" key="6">
    <source>
        <dbReference type="ARBA" id="ARBA00022692"/>
    </source>
</evidence>
<keyword evidence="12 13" id="KW-0472">Membrane</keyword>
<keyword evidence="11 14" id="KW-0482">Metalloprotease</keyword>
<evidence type="ECO:0000256" key="11">
    <source>
        <dbReference type="ARBA" id="ARBA00023049"/>
    </source>
</evidence>
<keyword evidence="7" id="KW-0479">Metal-binding</keyword>
<name>A0A367ZPG1_9BACT</name>
<evidence type="ECO:0000256" key="8">
    <source>
        <dbReference type="ARBA" id="ARBA00022801"/>
    </source>
</evidence>
<evidence type="ECO:0000313" key="15">
    <source>
        <dbReference type="Proteomes" id="UP000252355"/>
    </source>
</evidence>
<evidence type="ECO:0000256" key="9">
    <source>
        <dbReference type="ARBA" id="ARBA00022833"/>
    </source>
</evidence>
<keyword evidence="4" id="KW-1003">Cell membrane</keyword>
<feature type="transmembrane region" description="Helical" evidence="13">
    <location>
        <begin position="93"/>
        <end position="115"/>
    </location>
</feature>
<evidence type="ECO:0000256" key="13">
    <source>
        <dbReference type="SAM" id="Phobius"/>
    </source>
</evidence>
<evidence type="ECO:0000256" key="2">
    <source>
        <dbReference type="ARBA" id="ARBA00004651"/>
    </source>
</evidence>
<reference evidence="14 15" key="1">
    <citation type="submission" date="2018-05" db="EMBL/GenBank/DDBJ databases">
        <title>A metagenomic window into the 2 km-deep terrestrial subsurface aquifer revealed taxonomically and functionally diverse microbial community comprising novel uncultured bacterial lineages.</title>
        <authorList>
            <person name="Kadnikov V.V."/>
            <person name="Mardanov A.V."/>
            <person name="Beletsky A.V."/>
            <person name="Banks D."/>
            <person name="Pimenov N.V."/>
            <person name="Frank Y.A."/>
            <person name="Karnachuk O.V."/>
            <person name="Ravin N.V."/>
        </authorList>
    </citation>
    <scope>NUCLEOTIDE SEQUENCE [LARGE SCALE GENOMIC DNA]</scope>
    <source>
        <strain evidence="14">BY5</strain>
    </source>
</reference>
<proteinExistence type="inferred from homology"/>
<evidence type="ECO:0000256" key="7">
    <source>
        <dbReference type="ARBA" id="ARBA00022723"/>
    </source>
</evidence>
<evidence type="ECO:0000256" key="1">
    <source>
        <dbReference type="ARBA" id="ARBA00001947"/>
    </source>
</evidence>
<feature type="transmembrane region" description="Helical" evidence="13">
    <location>
        <begin position="184"/>
        <end position="208"/>
    </location>
</feature>
<evidence type="ECO:0000313" key="14">
    <source>
        <dbReference type="EMBL" id="RCK80018.1"/>
    </source>
</evidence>
<dbReference type="InterPro" id="IPR052348">
    <property type="entry name" value="Metallopeptidase_M50B"/>
</dbReference>
<dbReference type="EMBL" id="QOQW01000009">
    <property type="protein sequence ID" value="RCK80018.1"/>
    <property type="molecule type" value="Genomic_DNA"/>
</dbReference>
<keyword evidence="6 13" id="KW-0812">Transmembrane</keyword>
<gene>
    <name evidence="14" type="ORF">OZSIB_3887</name>
</gene>
<evidence type="ECO:0000256" key="4">
    <source>
        <dbReference type="ARBA" id="ARBA00022475"/>
    </source>
</evidence>
<keyword evidence="8" id="KW-0378">Hydrolase</keyword>
<comment type="cofactor">
    <cofactor evidence="1">
        <name>Zn(2+)</name>
        <dbReference type="ChEBI" id="CHEBI:29105"/>
    </cofactor>
</comment>
<comment type="subcellular location">
    <subcellularLocation>
        <location evidence="2">Cell membrane</location>
        <topology evidence="2">Multi-pass membrane protein</topology>
    </subcellularLocation>
</comment>
<keyword evidence="5 14" id="KW-0645">Protease</keyword>
<keyword evidence="10 13" id="KW-1133">Transmembrane helix</keyword>
<comment type="caution">
    <text evidence="14">The sequence shown here is derived from an EMBL/GenBank/DDBJ whole genome shotgun (WGS) entry which is preliminary data.</text>
</comment>
<feature type="transmembrane region" description="Helical" evidence="13">
    <location>
        <begin position="135"/>
        <end position="156"/>
    </location>
</feature>
<dbReference type="PANTHER" id="PTHR35864">
    <property type="entry name" value="ZINC METALLOPROTEASE MJ0611-RELATED"/>
    <property type="match status" value="1"/>
</dbReference>
<accession>A0A367ZPG1</accession>
<dbReference type="GO" id="GO:0008237">
    <property type="term" value="F:metallopeptidase activity"/>
    <property type="evidence" value="ECO:0007669"/>
    <property type="project" value="UniProtKB-KW"/>
</dbReference>